<dbReference type="AlphaFoldDB" id="A0A843UM88"/>
<name>A0A843UM88_COLES</name>
<feature type="compositionally biased region" description="Polar residues" evidence="1">
    <location>
        <begin position="258"/>
        <end position="276"/>
    </location>
</feature>
<feature type="compositionally biased region" description="Polar residues" evidence="1">
    <location>
        <begin position="292"/>
        <end position="303"/>
    </location>
</feature>
<feature type="region of interest" description="Disordered" evidence="1">
    <location>
        <begin position="55"/>
        <end position="228"/>
    </location>
</feature>
<feature type="compositionally biased region" description="Low complexity" evidence="1">
    <location>
        <begin position="408"/>
        <end position="419"/>
    </location>
</feature>
<dbReference type="PANTHER" id="PTHR47477:SF8">
    <property type="entry name" value="TNF RECEPTOR-ASSOCIATED FACTOR HOMOLOG 1A"/>
    <property type="match status" value="1"/>
</dbReference>
<keyword evidence="3" id="KW-1185">Reference proteome</keyword>
<feature type="compositionally biased region" description="Low complexity" evidence="1">
    <location>
        <begin position="122"/>
        <end position="134"/>
    </location>
</feature>
<gene>
    <name evidence="2" type="ORF">Taro_013482</name>
</gene>
<feature type="region of interest" description="Disordered" evidence="1">
    <location>
        <begin position="240"/>
        <end position="325"/>
    </location>
</feature>
<feature type="compositionally biased region" description="Polar residues" evidence="1">
    <location>
        <begin position="168"/>
        <end position="179"/>
    </location>
</feature>
<accession>A0A843UM88</accession>
<dbReference type="InterPro" id="IPR055327">
    <property type="entry name" value="TRAF1A/B"/>
</dbReference>
<dbReference type="EMBL" id="NMUH01000541">
    <property type="protein sequence ID" value="MQL81019.1"/>
    <property type="molecule type" value="Genomic_DNA"/>
</dbReference>
<feature type="compositionally biased region" description="Low complexity" evidence="1">
    <location>
        <begin position="186"/>
        <end position="203"/>
    </location>
</feature>
<protein>
    <submittedName>
        <fullName evidence="2">Uncharacterized protein</fullName>
    </submittedName>
</protein>
<evidence type="ECO:0000313" key="3">
    <source>
        <dbReference type="Proteomes" id="UP000652761"/>
    </source>
</evidence>
<feature type="compositionally biased region" description="Basic and acidic residues" evidence="1">
    <location>
        <begin position="66"/>
        <end position="77"/>
    </location>
</feature>
<feature type="compositionally biased region" description="Basic and acidic residues" evidence="1">
    <location>
        <begin position="87"/>
        <end position="103"/>
    </location>
</feature>
<evidence type="ECO:0000256" key="1">
    <source>
        <dbReference type="SAM" id="MobiDB-lite"/>
    </source>
</evidence>
<feature type="region of interest" description="Disordered" evidence="1">
    <location>
        <begin position="397"/>
        <end position="439"/>
    </location>
</feature>
<dbReference type="Proteomes" id="UP000652761">
    <property type="component" value="Unassembled WGS sequence"/>
</dbReference>
<feature type="compositionally biased region" description="Low complexity" evidence="1">
    <location>
        <begin position="304"/>
        <end position="314"/>
    </location>
</feature>
<sequence length="673" mass="72000">MGLSGFNRPQIVLLDPLGVQMGGLEPAGLPAAGLTGLFGGWLDPLGSRWGQTGATRPARLIQGPTRPDKGLNSEAKQKRNNRKGKERVRDEKIDTIAQEKDQAENISSERILEELSENPALSVPDNAADASDVSDGVDDVAETLQPDLDERDVSPVSWDADTPESHPATETTICEMQNEQAEKKGSSVMDDSSSTCSTDSIPSVVMNGPYKRNALSSNKASSSPSRGMAIEEVVTLQKKAASKELVEDDSPSKPRVTEQLSPASPIKSPSTLQQPKHTPENVAAAEAVPIKESSSNSENQTEKSVSLLSRSPSSTKQEAKSVVPTKIATAHQVSAMSRPPSAPLIPAPKSTVPFVSSAQTVPLLSRSVSAAGRLGADTSPSTHSNVLQSYRNAIMNKTTSAGTPNFGPRPSSSSTGPTPAYAQSLPAFAPSPSATSLQKPARVDHASVRPGLTFGSVNPESLQTRRQWTDEHLQFESTSTIMQNPNLVCDMQRLDVSGTRPCSFYFDDATSMRQALGVAQDEFPHLDIINDLLDEEQSVTRLGSSEYHHLHHATLNRQYTFPGDISTAADVGTSNGSCYFDRLGQYYDDGIPRLYGSTSGHFDLTSNQLDLSAYVNGQLDGVNRSQWPISSVDHSILGLGSAETNGYPYQLPDSSNMACGLNGYSMYRPASGL</sequence>
<proteinExistence type="predicted"/>
<evidence type="ECO:0000313" key="2">
    <source>
        <dbReference type="EMBL" id="MQL81019.1"/>
    </source>
</evidence>
<comment type="caution">
    <text evidence="2">The sequence shown here is derived from an EMBL/GenBank/DDBJ whole genome shotgun (WGS) entry which is preliminary data.</text>
</comment>
<dbReference type="OrthoDB" id="660257at2759"/>
<feature type="compositionally biased region" description="Basic and acidic residues" evidence="1">
    <location>
        <begin position="241"/>
        <end position="256"/>
    </location>
</feature>
<dbReference type="PANTHER" id="PTHR47477">
    <property type="entry name" value="TNF RECEPTOR-ASSOCIATED FACTOR HOMOLOG 1A"/>
    <property type="match status" value="1"/>
</dbReference>
<reference evidence="2" key="1">
    <citation type="submission" date="2017-07" db="EMBL/GenBank/DDBJ databases">
        <title>Taro Niue Genome Assembly and Annotation.</title>
        <authorList>
            <person name="Atibalentja N."/>
            <person name="Keating K."/>
            <person name="Fields C.J."/>
        </authorList>
    </citation>
    <scope>NUCLEOTIDE SEQUENCE</scope>
    <source>
        <strain evidence="2">Niue_2</strain>
        <tissue evidence="2">Leaf</tissue>
    </source>
</reference>
<feature type="compositionally biased region" description="Low complexity" evidence="1">
    <location>
        <begin position="211"/>
        <end position="226"/>
    </location>
</feature>
<organism evidence="2 3">
    <name type="scientific">Colocasia esculenta</name>
    <name type="common">Wild taro</name>
    <name type="synonym">Arum esculentum</name>
    <dbReference type="NCBI Taxonomy" id="4460"/>
    <lineage>
        <taxon>Eukaryota</taxon>
        <taxon>Viridiplantae</taxon>
        <taxon>Streptophyta</taxon>
        <taxon>Embryophyta</taxon>
        <taxon>Tracheophyta</taxon>
        <taxon>Spermatophyta</taxon>
        <taxon>Magnoliopsida</taxon>
        <taxon>Liliopsida</taxon>
        <taxon>Araceae</taxon>
        <taxon>Aroideae</taxon>
        <taxon>Colocasieae</taxon>
        <taxon>Colocasia</taxon>
    </lineage>
</organism>